<keyword evidence="3" id="KW-1185">Reference proteome</keyword>
<evidence type="ECO:0000313" key="3">
    <source>
        <dbReference type="Proteomes" id="UP001151760"/>
    </source>
</evidence>
<dbReference type="EMBL" id="BQNB010020456">
    <property type="protein sequence ID" value="GJT96155.1"/>
    <property type="molecule type" value="Genomic_DNA"/>
</dbReference>
<reference evidence="2" key="2">
    <citation type="submission" date="2022-01" db="EMBL/GenBank/DDBJ databases">
        <authorList>
            <person name="Yamashiro T."/>
            <person name="Shiraishi A."/>
            <person name="Satake H."/>
            <person name="Nakayama K."/>
        </authorList>
    </citation>
    <scope>NUCLEOTIDE SEQUENCE</scope>
</reference>
<evidence type="ECO:0000256" key="1">
    <source>
        <dbReference type="SAM" id="MobiDB-lite"/>
    </source>
</evidence>
<accession>A0ABQ5I7P6</accession>
<name>A0ABQ5I7P6_9ASTR</name>
<comment type="caution">
    <text evidence="2">The sequence shown here is derived from an EMBL/GenBank/DDBJ whole genome shotgun (WGS) entry which is preliminary data.</text>
</comment>
<organism evidence="2 3">
    <name type="scientific">Tanacetum coccineum</name>
    <dbReference type="NCBI Taxonomy" id="301880"/>
    <lineage>
        <taxon>Eukaryota</taxon>
        <taxon>Viridiplantae</taxon>
        <taxon>Streptophyta</taxon>
        <taxon>Embryophyta</taxon>
        <taxon>Tracheophyta</taxon>
        <taxon>Spermatophyta</taxon>
        <taxon>Magnoliopsida</taxon>
        <taxon>eudicotyledons</taxon>
        <taxon>Gunneridae</taxon>
        <taxon>Pentapetalae</taxon>
        <taxon>asterids</taxon>
        <taxon>campanulids</taxon>
        <taxon>Asterales</taxon>
        <taxon>Asteraceae</taxon>
        <taxon>Asteroideae</taxon>
        <taxon>Anthemideae</taxon>
        <taxon>Anthemidinae</taxon>
        <taxon>Tanacetum</taxon>
    </lineage>
</organism>
<gene>
    <name evidence="2" type="ORF">Tco_1091673</name>
</gene>
<evidence type="ECO:0000313" key="2">
    <source>
        <dbReference type="EMBL" id="GJT96155.1"/>
    </source>
</evidence>
<reference evidence="2" key="1">
    <citation type="journal article" date="2022" name="Int. J. Mol. Sci.">
        <title>Draft Genome of Tanacetum Coccineum: Genomic Comparison of Closely Related Tanacetum-Family Plants.</title>
        <authorList>
            <person name="Yamashiro T."/>
            <person name="Shiraishi A."/>
            <person name="Nakayama K."/>
            <person name="Satake H."/>
        </authorList>
    </citation>
    <scope>NUCLEOTIDE SEQUENCE</scope>
</reference>
<feature type="region of interest" description="Disordered" evidence="1">
    <location>
        <begin position="349"/>
        <end position="370"/>
    </location>
</feature>
<proteinExistence type="predicted"/>
<protein>
    <submittedName>
        <fullName evidence="2">Uncharacterized protein</fullName>
    </submittedName>
</protein>
<sequence>MESIENCIVERTLHAHEIQKRLRWLNDRKLQIQVCKVQEVKALDASSGDIDISKIVSDKGNAKCSQNDCSKTGNDQSSDKQRAMNVVGQGMDEVKEAIMGMIRISDLPDTDLIASSDKVGAHKPIRVVLHPFLNAFQNFSVSNLCLTIGLRMKSCLDGLVSTKDFIRKSAEVANREIMIGVETRMKEYKTCWVDKLSIVNHNNIYLTIGLRMKSCPDGLVSTKELDVVLMRLTMMGTVFIHSQNLRPVLKHWKGIIGIRIRNGVSSMSESSRLVLKHWKGIIGVRIRWDLTGVDTDGFLVSLLKDGSESSAEINQLLEDAPSSTASTKSSLQQDTDLIASLDKDSSHVKQRCNSEKSMIGDEDTDEASELKNHMGMKKPFFPIGGVVGSEEFQIPQEDV</sequence>
<dbReference type="Proteomes" id="UP001151760">
    <property type="component" value="Unassembled WGS sequence"/>
</dbReference>